<protein>
    <recommendedName>
        <fullName evidence="1">Glycoside hydrolase family 31 N-terminal domain-containing protein</fullName>
    </recommendedName>
</protein>
<evidence type="ECO:0000313" key="3">
    <source>
        <dbReference type="Proteomes" id="UP000663866"/>
    </source>
</evidence>
<dbReference type="InterPro" id="IPR025887">
    <property type="entry name" value="Glyco_hydro_31_N_dom"/>
</dbReference>
<dbReference type="Proteomes" id="UP000663866">
    <property type="component" value="Unassembled WGS sequence"/>
</dbReference>
<dbReference type="AlphaFoldDB" id="A0A821HRI4"/>
<gene>
    <name evidence="2" type="ORF">OVN521_LOCUS47992</name>
</gene>
<accession>A0A821HRI4</accession>
<organism evidence="2 3">
    <name type="scientific">Rotaria magnacalcarata</name>
    <dbReference type="NCBI Taxonomy" id="392030"/>
    <lineage>
        <taxon>Eukaryota</taxon>
        <taxon>Metazoa</taxon>
        <taxon>Spiralia</taxon>
        <taxon>Gnathifera</taxon>
        <taxon>Rotifera</taxon>
        <taxon>Eurotatoria</taxon>
        <taxon>Bdelloidea</taxon>
        <taxon>Philodinida</taxon>
        <taxon>Philodinidae</taxon>
        <taxon>Rotaria</taxon>
    </lineage>
</organism>
<feature type="non-terminal residue" evidence="2">
    <location>
        <position position="1"/>
    </location>
</feature>
<name>A0A821HRI4_9BILA</name>
<comment type="caution">
    <text evidence="2">The sequence shown here is derived from an EMBL/GenBank/DDBJ whole genome shotgun (WGS) entry which is preliminary data.</text>
</comment>
<evidence type="ECO:0000313" key="2">
    <source>
        <dbReference type="EMBL" id="CAF4688926.1"/>
    </source>
</evidence>
<dbReference type="EMBL" id="CAJOBG010097326">
    <property type="protein sequence ID" value="CAF4688926.1"/>
    <property type="molecule type" value="Genomic_DNA"/>
</dbReference>
<dbReference type="Gene3D" id="2.60.40.1760">
    <property type="entry name" value="glycosyl hydrolase (family 31)"/>
    <property type="match status" value="1"/>
</dbReference>
<sequence>MALYGAVPYMLAHNEQATVGFFWLNAAEGWIDVLNDKLNTKVSRSLEKVTALATDTIARFGDW</sequence>
<proteinExistence type="predicted"/>
<feature type="domain" description="Glycoside hydrolase family 31 N-terminal" evidence="1">
    <location>
        <begin position="1"/>
        <end position="32"/>
    </location>
</feature>
<reference evidence="2" key="1">
    <citation type="submission" date="2021-02" db="EMBL/GenBank/DDBJ databases">
        <authorList>
            <person name="Nowell W R."/>
        </authorList>
    </citation>
    <scope>NUCLEOTIDE SEQUENCE</scope>
</reference>
<dbReference type="Pfam" id="PF13802">
    <property type="entry name" value="Gal_mutarotas_2"/>
    <property type="match status" value="1"/>
</dbReference>
<keyword evidence="3" id="KW-1185">Reference proteome</keyword>
<evidence type="ECO:0000259" key="1">
    <source>
        <dbReference type="Pfam" id="PF13802"/>
    </source>
</evidence>